<accession>A0ABW4I9B4</accession>
<evidence type="ECO:0000256" key="3">
    <source>
        <dbReference type="ARBA" id="ARBA00022692"/>
    </source>
</evidence>
<evidence type="ECO:0000256" key="1">
    <source>
        <dbReference type="ARBA" id="ARBA00004651"/>
    </source>
</evidence>
<keyword evidence="2" id="KW-1003">Cell membrane</keyword>
<evidence type="ECO:0000256" key="2">
    <source>
        <dbReference type="ARBA" id="ARBA00022475"/>
    </source>
</evidence>
<evidence type="ECO:0000256" key="6">
    <source>
        <dbReference type="SAM" id="Phobius"/>
    </source>
</evidence>
<feature type="transmembrane region" description="Helical" evidence="6">
    <location>
        <begin position="288"/>
        <end position="314"/>
    </location>
</feature>
<dbReference type="EMBL" id="JBHUDG010000003">
    <property type="protein sequence ID" value="MFD1628878.1"/>
    <property type="molecule type" value="Genomic_DNA"/>
</dbReference>
<feature type="transmembrane region" description="Helical" evidence="6">
    <location>
        <begin position="158"/>
        <end position="180"/>
    </location>
</feature>
<keyword evidence="4 6" id="KW-1133">Transmembrane helix</keyword>
<proteinExistence type="predicted"/>
<comment type="subcellular location">
    <subcellularLocation>
        <location evidence="1">Cell membrane</location>
        <topology evidence="1">Multi-pass membrane protein</topology>
    </subcellularLocation>
</comment>
<feature type="transmembrane region" description="Helical" evidence="6">
    <location>
        <begin position="242"/>
        <end position="261"/>
    </location>
</feature>
<keyword evidence="5 6" id="KW-0472">Membrane</keyword>
<protein>
    <recommendedName>
        <fullName evidence="9">Lysylphosphatidylglycerol synthase TM region</fullName>
    </recommendedName>
</protein>
<feature type="transmembrane region" description="Helical" evidence="6">
    <location>
        <begin position="12"/>
        <end position="29"/>
    </location>
</feature>
<evidence type="ECO:0000313" key="7">
    <source>
        <dbReference type="EMBL" id="MFD1628878.1"/>
    </source>
</evidence>
<evidence type="ECO:0008006" key="9">
    <source>
        <dbReference type="Google" id="ProtNLM"/>
    </source>
</evidence>
<evidence type="ECO:0000313" key="8">
    <source>
        <dbReference type="Proteomes" id="UP001597118"/>
    </source>
</evidence>
<dbReference type="Proteomes" id="UP001597118">
    <property type="component" value="Unassembled WGS sequence"/>
</dbReference>
<dbReference type="RefSeq" id="WP_379661263.1">
    <property type="nucleotide sequence ID" value="NZ_JBHUDG010000003.1"/>
</dbReference>
<comment type="caution">
    <text evidence="7">The sequence shown here is derived from an EMBL/GenBank/DDBJ whole genome shotgun (WGS) entry which is preliminary data.</text>
</comment>
<evidence type="ECO:0000256" key="5">
    <source>
        <dbReference type="ARBA" id="ARBA00023136"/>
    </source>
</evidence>
<keyword evidence="8" id="KW-1185">Reference proteome</keyword>
<evidence type="ECO:0000256" key="4">
    <source>
        <dbReference type="ARBA" id="ARBA00022989"/>
    </source>
</evidence>
<dbReference type="InterPro" id="IPR022791">
    <property type="entry name" value="L-PG_synthase/AglD"/>
</dbReference>
<gene>
    <name evidence="7" type="ORF">ACFSAH_03260</name>
</gene>
<feature type="transmembrane region" description="Helical" evidence="6">
    <location>
        <begin position="49"/>
        <end position="67"/>
    </location>
</feature>
<organism evidence="7 8">
    <name type="scientific">Pseudopedobacter beijingensis</name>
    <dbReference type="NCBI Taxonomy" id="1207056"/>
    <lineage>
        <taxon>Bacteria</taxon>
        <taxon>Pseudomonadati</taxon>
        <taxon>Bacteroidota</taxon>
        <taxon>Sphingobacteriia</taxon>
        <taxon>Sphingobacteriales</taxon>
        <taxon>Sphingobacteriaceae</taxon>
        <taxon>Pseudopedobacter</taxon>
    </lineage>
</organism>
<sequence length="323" mass="37167">MTQKQKKILSYLIKFGVLVLATVFIYKKLSNNENLKNFVELINGLQKSAVVLCLTGVFVLMLLNWFVESVKWQFLVKRVEEISLWRAIESVFCGLTWAVFTPNRIGEYGGRVFFLSSRKRIKGAVAMSVGHIAQMVLTNIAGAVAIIWFLYTFQELNGWLLMLTSALGIVFCGFFIVFYFNIHWLSNLVSKIGFLKKFSRFFDVLESYSKQELFKVMLFSLLRFVVFTSQYLLIMKLLIPEIAVYECVLLVFILFFVQSALPSLDLLDFGVRSMTATYFFSYITHQEIAVMAAASLIWFVNLIIPAVIGSFFVFKLKFFGNNY</sequence>
<dbReference type="Pfam" id="PF03706">
    <property type="entry name" value="LPG_synthase_TM"/>
    <property type="match status" value="1"/>
</dbReference>
<reference evidence="8" key="1">
    <citation type="journal article" date="2019" name="Int. J. Syst. Evol. Microbiol.">
        <title>The Global Catalogue of Microorganisms (GCM) 10K type strain sequencing project: providing services to taxonomists for standard genome sequencing and annotation.</title>
        <authorList>
            <consortium name="The Broad Institute Genomics Platform"/>
            <consortium name="The Broad Institute Genome Sequencing Center for Infectious Disease"/>
            <person name="Wu L."/>
            <person name="Ma J."/>
        </authorList>
    </citation>
    <scope>NUCLEOTIDE SEQUENCE [LARGE SCALE GENOMIC DNA]</scope>
    <source>
        <strain evidence="8">CCUG 53762</strain>
    </source>
</reference>
<feature type="transmembrane region" description="Helical" evidence="6">
    <location>
        <begin position="125"/>
        <end position="151"/>
    </location>
</feature>
<name>A0ABW4I9B4_9SPHI</name>
<keyword evidence="3 6" id="KW-0812">Transmembrane</keyword>